<evidence type="ECO:0000259" key="3">
    <source>
        <dbReference type="Pfam" id="PF07687"/>
    </source>
</evidence>
<dbReference type="SUPFAM" id="SSF53187">
    <property type="entry name" value="Zn-dependent exopeptidases"/>
    <property type="match status" value="1"/>
</dbReference>
<dbReference type="RefSeq" id="WP_184633843.1">
    <property type="nucleotide sequence ID" value="NZ_BAABKT010000005.1"/>
</dbReference>
<protein>
    <submittedName>
        <fullName evidence="4">Hippurate hydrolase</fullName>
        <ecNumber evidence="4">3.5.1.32</ecNumber>
    </submittedName>
</protein>
<dbReference type="Gene3D" id="3.30.70.360">
    <property type="match status" value="1"/>
</dbReference>
<dbReference type="EMBL" id="JACHLY010000001">
    <property type="protein sequence ID" value="MBB5997601.1"/>
    <property type="molecule type" value="Genomic_DNA"/>
</dbReference>
<feature type="compositionally biased region" description="Gly residues" evidence="2">
    <location>
        <begin position="664"/>
        <end position="675"/>
    </location>
</feature>
<evidence type="ECO:0000256" key="2">
    <source>
        <dbReference type="SAM" id="MobiDB-lite"/>
    </source>
</evidence>
<dbReference type="EC" id="3.5.1.32" evidence="4"/>
<dbReference type="InterPro" id="IPR017439">
    <property type="entry name" value="Amidohydrolase"/>
</dbReference>
<feature type="region of interest" description="Disordered" evidence="2">
    <location>
        <begin position="440"/>
        <end position="728"/>
    </location>
</feature>
<dbReference type="Pfam" id="PF07687">
    <property type="entry name" value="M20_dimer"/>
    <property type="match status" value="1"/>
</dbReference>
<feature type="compositionally biased region" description="Low complexity" evidence="2">
    <location>
        <begin position="513"/>
        <end position="525"/>
    </location>
</feature>
<dbReference type="GO" id="GO:0047980">
    <property type="term" value="F:hippurate hydrolase activity"/>
    <property type="evidence" value="ECO:0007669"/>
    <property type="project" value="UniProtKB-EC"/>
</dbReference>
<dbReference type="InterPro" id="IPR002933">
    <property type="entry name" value="Peptidase_M20"/>
</dbReference>
<comment type="caution">
    <text evidence="4">The sequence shown here is derived from an EMBL/GenBank/DDBJ whole genome shotgun (WGS) entry which is preliminary data.</text>
</comment>
<name>A0A841EDT9_9ACTN</name>
<keyword evidence="5" id="KW-1185">Reference proteome</keyword>
<dbReference type="PANTHER" id="PTHR11014:SF63">
    <property type="entry name" value="METALLOPEPTIDASE, PUTATIVE (AFU_ORTHOLOGUE AFUA_6G09600)-RELATED"/>
    <property type="match status" value="1"/>
</dbReference>
<feature type="region of interest" description="Disordered" evidence="2">
    <location>
        <begin position="312"/>
        <end position="331"/>
    </location>
</feature>
<dbReference type="GO" id="GO:0050118">
    <property type="term" value="F:N-acetyldiaminopimelate deacetylase activity"/>
    <property type="evidence" value="ECO:0007669"/>
    <property type="project" value="UniProtKB-ARBA"/>
</dbReference>
<dbReference type="Gene3D" id="3.40.630.10">
    <property type="entry name" value="Zn peptidases"/>
    <property type="match status" value="1"/>
</dbReference>
<sequence>MEAVPHAVDPQRVAEHGGAAMRLVDEVFPLVEGFYVDLHKNPELSHREHRTAGAVAEWLTRTGFEVETGVGGTGVVGVLRNGDGPTVMLRGDMDALPVRERTGLPYASTARGRDDDGQDVPIMHACGHDAHTACLVGTADLLAEARDEWRGTLMIAAQPGEETLDGATAMLRDGLYTRFGRPDVVLAQHLGPQPAGMVAHRAGTVMAATTNLRVRVFGAGGHAARPESTVDPVLIAANIVNRLQTIVAREISPSEMAVVTVGVLRAGTTTNVIPDDAYLEIDTRALNPAVSERLHEAIDRIVRAEAAASGAQRDPEITVARDTGVTANDPDATGEVVSVHRAYFGEERVVELPEPVTASEDFSNYGLPGDPAPVPYVYWFLGSTPHDVWEAAPGETPYEKMMAVPATHSAFFAPDRESTLRAGLAALSLGALTYLGTPESSGGAGATGGQASMSGAYSGSGAPEEPVHHADALPPPAAAGSFDGFAAAHPEGEGRPAAPVGPEPVAPTAHQSAPFGGEPAPFGGEPAPPPAPAAGTGGAEAPGAPSDDERASAAYAGTDRYPGDGDDAPALSDYGPPEPPPAGAPMPPSSAPPPQGPPISAPPPQGPPLAAPPPPPGAVPYSTEGGPDSGGYASGGYTPEGHAPGPAYPPAGPPPGGTPAEGTPGQGNVAGGHAGEGYPPAADHASGGYPPGPYDPQRPDAQQPDGPDPYGPSGDADSDPPQDPPYRL</sequence>
<evidence type="ECO:0000256" key="1">
    <source>
        <dbReference type="ARBA" id="ARBA00022801"/>
    </source>
</evidence>
<dbReference type="GO" id="GO:0019877">
    <property type="term" value="P:diaminopimelate biosynthetic process"/>
    <property type="evidence" value="ECO:0007669"/>
    <property type="project" value="UniProtKB-ARBA"/>
</dbReference>
<dbReference type="Pfam" id="PF01546">
    <property type="entry name" value="Peptidase_M20"/>
    <property type="match status" value="1"/>
</dbReference>
<dbReference type="NCBIfam" id="TIGR01891">
    <property type="entry name" value="amidohydrolases"/>
    <property type="match status" value="1"/>
</dbReference>
<dbReference type="AlphaFoldDB" id="A0A841EDT9"/>
<dbReference type="SUPFAM" id="SSF55031">
    <property type="entry name" value="Bacterial exopeptidase dimerisation domain"/>
    <property type="match status" value="1"/>
</dbReference>
<dbReference type="Proteomes" id="UP000578077">
    <property type="component" value="Unassembled WGS sequence"/>
</dbReference>
<feature type="compositionally biased region" description="Pro residues" evidence="2">
    <location>
        <begin position="646"/>
        <end position="657"/>
    </location>
</feature>
<organism evidence="4 5">
    <name type="scientific">Streptomonospora salina</name>
    <dbReference type="NCBI Taxonomy" id="104205"/>
    <lineage>
        <taxon>Bacteria</taxon>
        <taxon>Bacillati</taxon>
        <taxon>Actinomycetota</taxon>
        <taxon>Actinomycetes</taxon>
        <taxon>Streptosporangiales</taxon>
        <taxon>Nocardiopsidaceae</taxon>
        <taxon>Streptomonospora</taxon>
    </lineage>
</organism>
<feature type="compositionally biased region" description="Low complexity" evidence="2">
    <location>
        <begin position="449"/>
        <end position="462"/>
    </location>
</feature>
<accession>A0A841EDT9</accession>
<gene>
    <name evidence="4" type="ORF">HNR25_001352</name>
</gene>
<reference evidence="4 5" key="1">
    <citation type="submission" date="2020-08" db="EMBL/GenBank/DDBJ databases">
        <title>Sequencing the genomes of 1000 actinobacteria strains.</title>
        <authorList>
            <person name="Klenk H.-P."/>
        </authorList>
    </citation>
    <scope>NUCLEOTIDE SEQUENCE [LARGE SCALE GENOMIC DNA]</scope>
    <source>
        <strain evidence="4 5">DSM 44593</strain>
    </source>
</reference>
<feature type="compositionally biased region" description="Low complexity" evidence="2">
    <location>
        <begin position="635"/>
        <end position="645"/>
    </location>
</feature>
<dbReference type="PANTHER" id="PTHR11014">
    <property type="entry name" value="PEPTIDASE M20 FAMILY MEMBER"/>
    <property type="match status" value="1"/>
</dbReference>
<keyword evidence="1 4" id="KW-0378">Hydrolase</keyword>
<dbReference type="FunFam" id="3.30.70.360:FF:000001">
    <property type="entry name" value="N-acetyldiaminopimelate deacetylase"/>
    <property type="match status" value="1"/>
</dbReference>
<evidence type="ECO:0000313" key="5">
    <source>
        <dbReference type="Proteomes" id="UP000578077"/>
    </source>
</evidence>
<feature type="domain" description="Peptidase M20 dimerisation" evidence="3">
    <location>
        <begin position="212"/>
        <end position="307"/>
    </location>
</feature>
<feature type="compositionally biased region" description="Low complexity" evidence="2">
    <location>
        <begin position="478"/>
        <end position="488"/>
    </location>
</feature>
<proteinExistence type="predicted"/>
<evidence type="ECO:0000313" key="4">
    <source>
        <dbReference type="EMBL" id="MBB5997601.1"/>
    </source>
</evidence>
<dbReference type="InterPro" id="IPR036264">
    <property type="entry name" value="Bact_exopeptidase_dim_dom"/>
</dbReference>
<dbReference type="InterPro" id="IPR011650">
    <property type="entry name" value="Peptidase_M20_dimer"/>
</dbReference>
<feature type="compositionally biased region" description="Pro residues" evidence="2">
    <location>
        <begin position="576"/>
        <end position="618"/>
    </location>
</feature>